<proteinExistence type="predicted"/>
<protein>
    <recommendedName>
        <fullName evidence="4">DUF2178 domain-containing protein</fullName>
    </recommendedName>
</protein>
<dbReference type="AlphaFoldDB" id="A0A077MF90"/>
<organism evidence="2 3">
    <name type="scientific">Nostocoides jenkinsii Ben 74</name>
    <dbReference type="NCBI Taxonomy" id="1193518"/>
    <lineage>
        <taxon>Bacteria</taxon>
        <taxon>Bacillati</taxon>
        <taxon>Actinomycetota</taxon>
        <taxon>Actinomycetes</taxon>
        <taxon>Micrococcales</taxon>
        <taxon>Intrasporangiaceae</taxon>
        <taxon>Nostocoides</taxon>
    </lineage>
</organism>
<gene>
    <name evidence="2" type="ORF">BN13_460009</name>
</gene>
<dbReference type="STRING" id="1193518.BN13_460009"/>
<keyword evidence="1" id="KW-0812">Transmembrane</keyword>
<evidence type="ECO:0008006" key="4">
    <source>
        <dbReference type="Google" id="ProtNLM"/>
    </source>
</evidence>
<keyword evidence="1" id="KW-1133">Transmembrane helix</keyword>
<reference evidence="2 3" key="1">
    <citation type="journal article" date="2013" name="ISME J.">
        <title>A metabolic model for members of the genus Tetrasphaera involved in enhanced biological phosphorus removal.</title>
        <authorList>
            <person name="Kristiansen R."/>
            <person name="Nguyen H.T.T."/>
            <person name="Saunders A.M."/>
            <person name="Nielsen J.L."/>
            <person name="Wimmer R."/>
            <person name="Le V.Q."/>
            <person name="McIlroy S.J."/>
            <person name="Petrovski S."/>
            <person name="Seviour R.J."/>
            <person name="Calteau A."/>
            <person name="Nielsen K.L."/>
            <person name="Nielsen P.H."/>
        </authorList>
    </citation>
    <scope>NUCLEOTIDE SEQUENCE [LARGE SCALE GENOMIC DNA]</scope>
    <source>
        <strain evidence="2 3">Ben 74</strain>
    </source>
</reference>
<feature type="transmembrane region" description="Helical" evidence="1">
    <location>
        <begin position="111"/>
        <end position="135"/>
    </location>
</feature>
<name>A0A077MF90_9MICO</name>
<dbReference type="Proteomes" id="UP000035720">
    <property type="component" value="Unassembled WGS sequence"/>
</dbReference>
<evidence type="ECO:0000256" key="1">
    <source>
        <dbReference type="SAM" id="Phobius"/>
    </source>
</evidence>
<dbReference type="EMBL" id="CAJC01000157">
    <property type="protein sequence ID" value="CCI53743.1"/>
    <property type="molecule type" value="Genomic_DNA"/>
</dbReference>
<feature type="transmembrane region" description="Helical" evidence="1">
    <location>
        <begin position="81"/>
        <end position="99"/>
    </location>
</feature>
<comment type="caution">
    <text evidence="2">The sequence shown here is derived from an EMBL/GenBank/DDBJ whole genome shotgun (WGS) entry which is preliminary data.</text>
</comment>
<keyword evidence="1" id="KW-0472">Membrane</keyword>
<feature type="transmembrane region" description="Helical" evidence="1">
    <location>
        <begin position="39"/>
        <end position="61"/>
    </location>
</feature>
<accession>A0A077MF90</accession>
<sequence length="140" mass="15164">MARLTALRKVLPAIAASFPLALAMGALYAWRNPHHPTSVAVTVMAACTWPIIAIALQILWFERSETNSAIESGRADVETAWFQEAAATAFYTTMGGLLFLESMGSALKLGWLSPVGLTHALVLGIGSFALSYLSLRRRDR</sequence>
<evidence type="ECO:0000313" key="2">
    <source>
        <dbReference type="EMBL" id="CCI53743.1"/>
    </source>
</evidence>
<keyword evidence="3" id="KW-1185">Reference proteome</keyword>
<evidence type="ECO:0000313" key="3">
    <source>
        <dbReference type="Proteomes" id="UP000035720"/>
    </source>
</evidence>